<dbReference type="PANTHER" id="PTHR10209:SF884">
    <property type="entry name" value="1-AMINOCYCLOPROPANE-1-CARBOXYLATE OXIDASE HOMOLOG 1-LIKE"/>
    <property type="match status" value="1"/>
</dbReference>
<evidence type="ECO:0000256" key="2">
    <source>
        <dbReference type="ARBA" id="ARBA00022723"/>
    </source>
</evidence>
<dbReference type="Proteomes" id="UP000655225">
    <property type="component" value="Unassembled WGS sequence"/>
</dbReference>
<evidence type="ECO:0000256" key="5">
    <source>
        <dbReference type="RuleBase" id="RU003682"/>
    </source>
</evidence>
<dbReference type="InterPro" id="IPR044861">
    <property type="entry name" value="IPNS-like_FE2OG_OXY"/>
</dbReference>
<keyword evidence="3 5" id="KW-0560">Oxidoreductase</keyword>
<dbReference type="InterPro" id="IPR026992">
    <property type="entry name" value="DIOX_N"/>
</dbReference>
<comment type="caution">
    <text evidence="7">The sequence shown here is derived from an EMBL/GenBank/DDBJ whole genome shotgun (WGS) entry which is preliminary data.</text>
</comment>
<keyword evidence="2 5" id="KW-0479">Metal-binding</keyword>
<feature type="domain" description="Fe2OG dioxygenase" evidence="6">
    <location>
        <begin position="219"/>
        <end position="319"/>
    </location>
</feature>
<dbReference type="Gene3D" id="2.60.120.330">
    <property type="entry name" value="B-lactam Antibiotic, Isopenicillin N Synthase, Chain"/>
    <property type="match status" value="1"/>
</dbReference>
<name>A0A834YN28_TETSI</name>
<evidence type="ECO:0000259" key="6">
    <source>
        <dbReference type="PROSITE" id="PS51471"/>
    </source>
</evidence>
<dbReference type="GO" id="GO:0046872">
    <property type="term" value="F:metal ion binding"/>
    <property type="evidence" value="ECO:0007669"/>
    <property type="project" value="UniProtKB-KW"/>
</dbReference>
<dbReference type="FunFam" id="2.60.120.330:FF:000005">
    <property type="entry name" value="1-aminocyclopropane-1-carboxylate oxidase homolog 1"/>
    <property type="match status" value="1"/>
</dbReference>
<sequence length="371" mass="41644">MVVSDTEIFLSGSTTDYDRTRELKAFDCTKAGVKGLVDTGVAKIPRIFIRPPDKLDEKSDVDKTHLEIPIIDLQGIDKDTTKRKKIVDLVGHASETWGFFRVINHGIPISVLDGMIDGVRRFHEQDTEVKKEYYTRDPTSKVSFYSNFDLYQSPAANWVDSLLSTMASVSANPEELPVACRDIVIEYSKQVNRLRITLFELLSEALGLNPDHLKDMGCCGDYIIACNYYPACPEPELTKGLTKHSDGSFLTVLLQDHMDGLQVLHQNQWLDVSPLPGALVVNIGDLLQLISNDRLKSVEHRVLAKHIGPRISVACFISTSLQQSIKMYGPIKELLSEENPPIYRETTVRDFTAYYHSKGLDGNSAITHFKL</sequence>
<organism evidence="7 8">
    <name type="scientific">Tetracentron sinense</name>
    <name type="common">Spur-leaf</name>
    <dbReference type="NCBI Taxonomy" id="13715"/>
    <lineage>
        <taxon>Eukaryota</taxon>
        <taxon>Viridiplantae</taxon>
        <taxon>Streptophyta</taxon>
        <taxon>Embryophyta</taxon>
        <taxon>Tracheophyta</taxon>
        <taxon>Spermatophyta</taxon>
        <taxon>Magnoliopsida</taxon>
        <taxon>Trochodendrales</taxon>
        <taxon>Trochodendraceae</taxon>
        <taxon>Tetracentron</taxon>
    </lineage>
</organism>
<evidence type="ECO:0000256" key="4">
    <source>
        <dbReference type="ARBA" id="ARBA00023004"/>
    </source>
</evidence>
<dbReference type="InterPro" id="IPR027443">
    <property type="entry name" value="IPNS-like_sf"/>
</dbReference>
<gene>
    <name evidence="7" type="ORF">HHK36_022571</name>
</gene>
<keyword evidence="8" id="KW-1185">Reference proteome</keyword>
<keyword evidence="4 5" id="KW-0408">Iron</keyword>
<dbReference type="Pfam" id="PF14226">
    <property type="entry name" value="DIOX_N"/>
    <property type="match status" value="1"/>
</dbReference>
<reference evidence="7 8" key="1">
    <citation type="submission" date="2020-04" db="EMBL/GenBank/DDBJ databases">
        <title>Plant Genome Project.</title>
        <authorList>
            <person name="Zhang R.-G."/>
        </authorList>
    </citation>
    <scope>NUCLEOTIDE SEQUENCE [LARGE SCALE GENOMIC DNA]</scope>
    <source>
        <strain evidence="7">YNK0</strain>
        <tissue evidence="7">Leaf</tissue>
    </source>
</reference>
<comment type="similarity">
    <text evidence="1 5">Belongs to the iron/ascorbate-dependent oxidoreductase family.</text>
</comment>
<protein>
    <recommendedName>
        <fullName evidence="6">Fe2OG dioxygenase domain-containing protein</fullName>
    </recommendedName>
</protein>
<dbReference type="GO" id="GO:0051213">
    <property type="term" value="F:dioxygenase activity"/>
    <property type="evidence" value="ECO:0007669"/>
    <property type="project" value="UniProtKB-ARBA"/>
</dbReference>
<evidence type="ECO:0000256" key="3">
    <source>
        <dbReference type="ARBA" id="ARBA00023002"/>
    </source>
</evidence>
<dbReference type="AlphaFoldDB" id="A0A834YN28"/>
<accession>A0A834YN28</accession>
<dbReference type="PROSITE" id="PS51471">
    <property type="entry name" value="FE2OG_OXY"/>
    <property type="match status" value="1"/>
</dbReference>
<evidence type="ECO:0000313" key="8">
    <source>
        <dbReference type="Proteomes" id="UP000655225"/>
    </source>
</evidence>
<evidence type="ECO:0000313" key="7">
    <source>
        <dbReference type="EMBL" id="KAF8392229.1"/>
    </source>
</evidence>
<dbReference type="InterPro" id="IPR005123">
    <property type="entry name" value="Oxoglu/Fe-dep_dioxygenase_dom"/>
</dbReference>
<evidence type="ECO:0000256" key="1">
    <source>
        <dbReference type="ARBA" id="ARBA00008056"/>
    </source>
</evidence>
<dbReference type="EMBL" id="JABCRI010000016">
    <property type="protein sequence ID" value="KAF8392229.1"/>
    <property type="molecule type" value="Genomic_DNA"/>
</dbReference>
<dbReference type="OMA" id="CARGHAI"/>
<dbReference type="SUPFAM" id="SSF51197">
    <property type="entry name" value="Clavaminate synthase-like"/>
    <property type="match status" value="1"/>
</dbReference>
<dbReference type="Pfam" id="PF03171">
    <property type="entry name" value="2OG-FeII_Oxy"/>
    <property type="match status" value="1"/>
</dbReference>
<dbReference type="PANTHER" id="PTHR10209">
    <property type="entry name" value="OXIDOREDUCTASE, 2OG-FE II OXYGENASE FAMILY PROTEIN"/>
    <property type="match status" value="1"/>
</dbReference>
<proteinExistence type="inferred from homology"/>
<dbReference type="OrthoDB" id="288590at2759"/>